<evidence type="ECO:0000313" key="14">
    <source>
        <dbReference type="EMBL" id="BDR58857.1"/>
    </source>
</evidence>
<feature type="transmembrane region" description="Helical" evidence="11">
    <location>
        <begin position="12"/>
        <end position="35"/>
    </location>
</feature>
<dbReference type="SUPFAM" id="SSF56176">
    <property type="entry name" value="FAD-binding/transporter-associated domain-like"/>
    <property type="match status" value="1"/>
</dbReference>
<dbReference type="Gene3D" id="3.10.580.10">
    <property type="entry name" value="CBS-domain"/>
    <property type="match status" value="1"/>
</dbReference>
<dbReference type="InterPro" id="IPR046342">
    <property type="entry name" value="CBS_dom_sf"/>
</dbReference>
<dbReference type="CDD" id="cd04590">
    <property type="entry name" value="CBS_pair_CorC_HlyC_assoc"/>
    <property type="match status" value="1"/>
</dbReference>
<evidence type="ECO:0000256" key="11">
    <source>
        <dbReference type="SAM" id="Phobius"/>
    </source>
</evidence>
<name>A0AAU9DP14_9LACO</name>
<feature type="domain" description="CBS" evidence="12">
    <location>
        <begin position="285"/>
        <end position="342"/>
    </location>
</feature>
<dbReference type="InterPro" id="IPR016169">
    <property type="entry name" value="FAD-bd_PCMH_sub2"/>
</dbReference>
<comment type="subcellular location">
    <subcellularLocation>
        <location evidence="1">Cell membrane</location>
        <topology evidence="1">Multi-pass membrane protein</topology>
    </subcellularLocation>
</comment>
<dbReference type="PANTHER" id="PTHR43099">
    <property type="entry name" value="UPF0053 PROTEIN YRKA"/>
    <property type="match status" value="1"/>
</dbReference>
<dbReference type="GO" id="GO:0005886">
    <property type="term" value="C:plasma membrane"/>
    <property type="evidence" value="ECO:0007669"/>
    <property type="project" value="UniProtKB-SubCell"/>
</dbReference>
<dbReference type="AlphaFoldDB" id="A0AAU9DP14"/>
<dbReference type="InterPro" id="IPR036318">
    <property type="entry name" value="FAD-bd_PCMH-like_sf"/>
</dbReference>
<keyword evidence="5" id="KW-0677">Repeat</keyword>
<dbReference type="Pfam" id="PF03471">
    <property type="entry name" value="CorC_HlyC"/>
    <property type="match status" value="1"/>
</dbReference>
<dbReference type="PANTHER" id="PTHR43099:SF5">
    <property type="entry name" value="HLYC_CORC FAMILY TRANSPORTER"/>
    <property type="match status" value="1"/>
</dbReference>
<evidence type="ECO:0000256" key="2">
    <source>
        <dbReference type="ARBA" id="ARBA00006337"/>
    </source>
</evidence>
<dbReference type="Pfam" id="PF00571">
    <property type="entry name" value="CBS"/>
    <property type="match status" value="2"/>
</dbReference>
<evidence type="ECO:0000256" key="7">
    <source>
        <dbReference type="ARBA" id="ARBA00023122"/>
    </source>
</evidence>
<dbReference type="Gene3D" id="3.30.465.10">
    <property type="match status" value="1"/>
</dbReference>
<keyword evidence="8 10" id="KW-0472">Membrane</keyword>
<feature type="transmembrane region" description="Helical" evidence="11">
    <location>
        <begin position="138"/>
        <end position="164"/>
    </location>
</feature>
<dbReference type="Proteomes" id="UP001321861">
    <property type="component" value="Chromosome"/>
</dbReference>
<protein>
    <recommendedName>
        <fullName evidence="16">Hemolysin</fullName>
    </recommendedName>
</protein>
<evidence type="ECO:0000256" key="10">
    <source>
        <dbReference type="PROSITE-ProRule" id="PRU01193"/>
    </source>
</evidence>
<dbReference type="InterPro" id="IPR051676">
    <property type="entry name" value="UPF0053_domain"/>
</dbReference>
<dbReference type="PROSITE" id="PS51846">
    <property type="entry name" value="CNNM"/>
    <property type="match status" value="1"/>
</dbReference>
<keyword evidence="6 10" id="KW-1133">Transmembrane helix</keyword>
<dbReference type="EMBL" id="AP026802">
    <property type="protein sequence ID" value="BDR58857.1"/>
    <property type="molecule type" value="Genomic_DNA"/>
</dbReference>
<evidence type="ECO:0000256" key="5">
    <source>
        <dbReference type="ARBA" id="ARBA00022737"/>
    </source>
</evidence>
<dbReference type="SUPFAM" id="SSF54631">
    <property type="entry name" value="CBS-domain pair"/>
    <property type="match status" value="1"/>
</dbReference>
<dbReference type="RefSeq" id="WP_317634686.1">
    <property type="nucleotide sequence ID" value="NZ_AP026802.1"/>
</dbReference>
<organism evidence="14 15">
    <name type="scientific">Xylocopilactobacillus apicola</name>
    <dbReference type="NCBI Taxonomy" id="2932184"/>
    <lineage>
        <taxon>Bacteria</taxon>
        <taxon>Bacillati</taxon>
        <taxon>Bacillota</taxon>
        <taxon>Bacilli</taxon>
        <taxon>Lactobacillales</taxon>
        <taxon>Lactobacillaceae</taxon>
        <taxon>Xylocopilactobacillus</taxon>
    </lineage>
</organism>
<accession>A0AAU9DP14</accession>
<feature type="transmembrane region" description="Helical" evidence="11">
    <location>
        <begin position="98"/>
        <end position="118"/>
    </location>
</feature>
<dbReference type="FunFam" id="3.10.580.10:FF:000002">
    <property type="entry name" value="Magnesium/cobalt efflux protein CorC"/>
    <property type="match status" value="1"/>
</dbReference>
<keyword evidence="4 10" id="KW-0812">Transmembrane</keyword>
<dbReference type="InterPro" id="IPR044751">
    <property type="entry name" value="Ion_transp-like_CBS"/>
</dbReference>
<dbReference type="PROSITE" id="PS51371">
    <property type="entry name" value="CBS"/>
    <property type="match status" value="2"/>
</dbReference>
<evidence type="ECO:0000256" key="1">
    <source>
        <dbReference type="ARBA" id="ARBA00004651"/>
    </source>
</evidence>
<evidence type="ECO:0000256" key="4">
    <source>
        <dbReference type="ARBA" id="ARBA00022692"/>
    </source>
</evidence>
<evidence type="ECO:0008006" key="16">
    <source>
        <dbReference type="Google" id="ProtNLM"/>
    </source>
</evidence>
<evidence type="ECO:0000259" key="13">
    <source>
        <dbReference type="PROSITE" id="PS51846"/>
    </source>
</evidence>
<dbReference type="Pfam" id="PF01595">
    <property type="entry name" value="CNNM"/>
    <property type="match status" value="1"/>
</dbReference>
<feature type="domain" description="CNNM transmembrane" evidence="13">
    <location>
        <begin position="4"/>
        <end position="200"/>
    </location>
</feature>
<keyword evidence="7 9" id="KW-0129">CBS domain</keyword>
<evidence type="ECO:0000313" key="15">
    <source>
        <dbReference type="Proteomes" id="UP001321861"/>
    </source>
</evidence>
<proteinExistence type="inferred from homology"/>
<evidence type="ECO:0000256" key="3">
    <source>
        <dbReference type="ARBA" id="ARBA00022475"/>
    </source>
</evidence>
<evidence type="ECO:0000256" key="6">
    <source>
        <dbReference type="ARBA" id="ARBA00022989"/>
    </source>
</evidence>
<dbReference type="InterPro" id="IPR002550">
    <property type="entry name" value="CNNM"/>
</dbReference>
<sequence length="441" mass="49387">MSASSEAIIEQLILIVILTAINAVFSAAELAVVSVNKNKLESGPKDKKTKALLNIVEDSSDFLAIIQVGITFAGFLSSASAATGLAEYVQVIFGHAKWAHEASIILVTVLLSFFTLVFGELYPKQIAVRNTEGVARAFVLPISFVGQIFRPFVWLLSATTNVLLKMTGQYTKKESEVLTREEMINLIESGRQTGMLASDELSMMEGVFSLQTKMAREIMIPRTDTFMINVDDPAEDNVRKILNEVYSRVPVYKENRDEIVGIVTVRSLLKFGFDHDFEQLSIEKLMNQPYFVPETIRIDKLLDNMRNYQQQMAILLDEYGGVTGILTIEDLVEEIVGEINDEIDQADILCHKVDSNHYIVKGAMPLDDFNEFFKVNFADEEVDTIAGYVIKKLGKIPKNSQKLSILEDNLKITTGRVKGSRLLNLQVEKLAQTIKNKTEEN</sequence>
<evidence type="ECO:0000259" key="12">
    <source>
        <dbReference type="PROSITE" id="PS51371"/>
    </source>
</evidence>
<dbReference type="InterPro" id="IPR005170">
    <property type="entry name" value="Transptr-assoc_dom"/>
</dbReference>
<evidence type="ECO:0000256" key="9">
    <source>
        <dbReference type="PROSITE-ProRule" id="PRU00703"/>
    </source>
</evidence>
<evidence type="ECO:0000256" key="8">
    <source>
        <dbReference type="ARBA" id="ARBA00023136"/>
    </source>
</evidence>
<reference evidence="14 15" key="1">
    <citation type="journal article" date="2023" name="Microbiol. Spectr.">
        <title>Symbiosis of Carpenter Bees with Uncharacterized Lactic Acid Bacteria Showing NAD Auxotrophy.</title>
        <authorList>
            <person name="Kawasaki S."/>
            <person name="Ozawa K."/>
            <person name="Mori T."/>
            <person name="Yamamoto A."/>
            <person name="Ito M."/>
            <person name="Ohkuma M."/>
            <person name="Sakamoto M."/>
            <person name="Matsutani M."/>
        </authorList>
    </citation>
    <scope>NUCLEOTIDE SEQUENCE [LARGE SCALE GENOMIC DNA]</scope>
    <source>
        <strain evidence="14 15">XA3</strain>
    </source>
</reference>
<dbReference type="SMART" id="SM01091">
    <property type="entry name" value="CorC_HlyC"/>
    <property type="match status" value="1"/>
</dbReference>
<dbReference type="InterPro" id="IPR000644">
    <property type="entry name" value="CBS_dom"/>
</dbReference>
<gene>
    <name evidence="14" type="ORF">XA3_12980</name>
</gene>
<keyword evidence="3" id="KW-1003">Cell membrane</keyword>
<comment type="similarity">
    <text evidence="2">Belongs to the UPF0053 family.</text>
</comment>
<feature type="domain" description="CBS" evidence="12">
    <location>
        <begin position="219"/>
        <end position="278"/>
    </location>
</feature>
<feature type="transmembrane region" description="Helical" evidence="11">
    <location>
        <begin position="62"/>
        <end position="86"/>
    </location>
</feature>
<keyword evidence="15" id="KW-1185">Reference proteome</keyword>
<dbReference type="KEGG" id="xap:XA3_12980"/>
<dbReference type="GO" id="GO:0050660">
    <property type="term" value="F:flavin adenine dinucleotide binding"/>
    <property type="evidence" value="ECO:0007669"/>
    <property type="project" value="InterPro"/>
</dbReference>